<evidence type="ECO:0000313" key="9">
    <source>
        <dbReference type="Proteomes" id="UP000243217"/>
    </source>
</evidence>
<proteinExistence type="predicted"/>
<gene>
    <name evidence="8" type="ORF">THRCLA_07840</name>
</gene>
<evidence type="ECO:0000256" key="1">
    <source>
        <dbReference type="ARBA" id="ARBA00004141"/>
    </source>
</evidence>
<reference evidence="8 9" key="1">
    <citation type="journal article" date="2014" name="Genome Biol. Evol.">
        <title>The secreted proteins of Achlya hypogyna and Thraustotheca clavata identify the ancestral oomycete secretome and reveal gene acquisitions by horizontal gene transfer.</title>
        <authorList>
            <person name="Misner I."/>
            <person name="Blouin N."/>
            <person name="Leonard G."/>
            <person name="Richards T.A."/>
            <person name="Lane C.E."/>
        </authorList>
    </citation>
    <scope>NUCLEOTIDE SEQUENCE [LARGE SCALE GENOMIC DNA]</scope>
    <source>
        <strain evidence="8 9">ATCC 34112</strain>
    </source>
</reference>
<keyword evidence="4 5" id="KW-0472">Membrane</keyword>
<keyword evidence="3 5" id="KW-1133">Transmembrane helix</keyword>
<evidence type="ECO:0000256" key="6">
    <source>
        <dbReference type="SAM" id="SignalP"/>
    </source>
</evidence>
<dbReference type="AlphaFoldDB" id="A0A1V9ZBS6"/>
<dbReference type="InterPro" id="IPR005821">
    <property type="entry name" value="Ion_trans_dom"/>
</dbReference>
<dbReference type="GO" id="GO:0016020">
    <property type="term" value="C:membrane"/>
    <property type="evidence" value="ECO:0007669"/>
    <property type="project" value="UniProtKB-SubCell"/>
</dbReference>
<sequence length="136" mass="15456">MIASTWISWILLLQFLEVNGSAGYLLPILKDVVGDVWDFLIFHAVFQCGITCAFYRVLVGPNAYKSLWASFASTYFVMYGEIGMGELTKVDDESEEPLSRAEINFSYLLRMFQYAVMSILLLNLLLAMKNKTLCID</sequence>
<keyword evidence="6" id="KW-0732">Signal</keyword>
<dbReference type="OrthoDB" id="78684at2759"/>
<feature type="transmembrane region" description="Helical" evidence="5">
    <location>
        <begin position="105"/>
        <end position="126"/>
    </location>
</feature>
<feature type="transmembrane region" description="Helical" evidence="5">
    <location>
        <begin position="67"/>
        <end position="85"/>
    </location>
</feature>
<feature type="chain" id="PRO_5012528960" description="Ion transport domain-containing protein" evidence="6">
    <location>
        <begin position="21"/>
        <end position="136"/>
    </location>
</feature>
<dbReference type="EMBL" id="JNBS01002104">
    <property type="protein sequence ID" value="OQR95466.1"/>
    <property type="molecule type" value="Genomic_DNA"/>
</dbReference>
<comment type="caution">
    <text evidence="8">The sequence shown here is derived from an EMBL/GenBank/DDBJ whole genome shotgun (WGS) entry which is preliminary data.</text>
</comment>
<protein>
    <recommendedName>
        <fullName evidence="7">Ion transport domain-containing protein</fullName>
    </recommendedName>
</protein>
<evidence type="ECO:0000256" key="2">
    <source>
        <dbReference type="ARBA" id="ARBA00022692"/>
    </source>
</evidence>
<evidence type="ECO:0000256" key="4">
    <source>
        <dbReference type="ARBA" id="ARBA00023136"/>
    </source>
</evidence>
<name>A0A1V9ZBS6_9STRA</name>
<evidence type="ECO:0000256" key="5">
    <source>
        <dbReference type="SAM" id="Phobius"/>
    </source>
</evidence>
<feature type="domain" description="Ion transport" evidence="7">
    <location>
        <begin position="9"/>
        <end position="128"/>
    </location>
</feature>
<feature type="transmembrane region" description="Helical" evidence="5">
    <location>
        <begin position="36"/>
        <end position="55"/>
    </location>
</feature>
<keyword evidence="2 5" id="KW-0812">Transmembrane</keyword>
<evidence type="ECO:0000313" key="8">
    <source>
        <dbReference type="EMBL" id="OQR95466.1"/>
    </source>
</evidence>
<evidence type="ECO:0000259" key="7">
    <source>
        <dbReference type="Pfam" id="PF00520"/>
    </source>
</evidence>
<feature type="signal peptide" evidence="6">
    <location>
        <begin position="1"/>
        <end position="20"/>
    </location>
</feature>
<keyword evidence="9" id="KW-1185">Reference proteome</keyword>
<accession>A0A1V9ZBS6</accession>
<dbReference type="Proteomes" id="UP000243217">
    <property type="component" value="Unassembled WGS sequence"/>
</dbReference>
<organism evidence="8 9">
    <name type="scientific">Thraustotheca clavata</name>
    <dbReference type="NCBI Taxonomy" id="74557"/>
    <lineage>
        <taxon>Eukaryota</taxon>
        <taxon>Sar</taxon>
        <taxon>Stramenopiles</taxon>
        <taxon>Oomycota</taxon>
        <taxon>Saprolegniomycetes</taxon>
        <taxon>Saprolegniales</taxon>
        <taxon>Achlyaceae</taxon>
        <taxon>Thraustotheca</taxon>
    </lineage>
</organism>
<dbReference type="GO" id="GO:0005216">
    <property type="term" value="F:monoatomic ion channel activity"/>
    <property type="evidence" value="ECO:0007669"/>
    <property type="project" value="InterPro"/>
</dbReference>
<evidence type="ECO:0000256" key="3">
    <source>
        <dbReference type="ARBA" id="ARBA00022989"/>
    </source>
</evidence>
<dbReference type="Pfam" id="PF00520">
    <property type="entry name" value="Ion_trans"/>
    <property type="match status" value="1"/>
</dbReference>
<comment type="subcellular location">
    <subcellularLocation>
        <location evidence="1">Membrane</location>
        <topology evidence="1">Multi-pass membrane protein</topology>
    </subcellularLocation>
</comment>